<evidence type="ECO:0000313" key="3">
    <source>
        <dbReference type="Proteomes" id="UP000001596"/>
    </source>
</evidence>
<keyword evidence="3" id="KW-1185">Reference proteome</keyword>
<dbReference type="HOGENOM" id="CLU_2152973_0_0_5"/>
<accession>B9K649</accession>
<feature type="compositionally biased region" description="Basic and acidic residues" evidence="1">
    <location>
        <begin position="12"/>
        <end position="32"/>
    </location>
</feature>
<feature type="region of interest" description="Disordered" evidence="1">
    <location>
        <begin position="1"/>
        <end position="32"/>
    </location>
</feature>
<dbReference type="Proteomes" id="UP000001596">
    <property type="component" value="Plasmid pAtS4a"/>
</dbReference>
<reference evidence="2 3" key="1">
    <citation type="journal article" date="2009" name="J. Bacteriol.">
        <title>Genome sequences of three Agrobacterium biovars help elucidate the evolution of multichromosome genomes in bacteria.</title>
        <authorList>
            <person name="Slater S.C."/>
            <person name="Goldman B.S."/>
            <person name="Goodner B."/>
            <person name="Setubal J.C."/>
            <person name="Farrand S.K."/>
            <person name="Nester E.W."/>
            <person name="Burr T.J."/>
            <person name="Banta L."/>
            <person name="Dickerman A.W."/>
            <person name="Paulsen I."/>
            <person name="Otten L."/>
            <person name="Suen G."/>
            <person name="Welch R."/>
            <person name="Almeida N.F."/>
            <person name="Arnold F."/>
            <person name="Burton O.T."/>
            <person name="Du Z."/>
            <person name="Ewing A."/>
            <person name="Godsy E."/>
            <person name="Heisel S."/>
            <person name="Houmiel K.L."/>
            <person name="Jhaveri J."/>
            <person name="Lu J."/>
            <person name="Miller N.M."/>
            <person name="Norton S."/>
            <person name="Chen Q."/>
            <person name="Phoolcharoen W."/>
            <person name="Ohlin V."/>
            <person name="Ondrusek D."/>
            <person name="Pride N."/>
            <person name="Stricklin S.L."/>
            <person name="Sun J."/>
            <person name="Wheeler C."/>
            <person name="Wilson L."/>
            <person name="Zhu H."/>
            <person name="Wood D.W."/>
        </authorList>
    </citation>
    <scope>NUCLEOTIDE SEQUENCE [LARGE SCALE GENOMIC DNA]</scope>
    <source>
        <strain evidence="3">S4 / ATCC BAA-846</strain>
        <plasmid evidence="2 3">pAtS4a</plasmid>
    </source>
</reference>
<keyword evidence="2" id="KW-0614">Plasmid</keyword>
<dbReference type="KEGG" id="avi:Avi_9890"/>
<organism evidence="2 3">
    <name type="scientific">Allorhizobium ampelinum (strain ATCC BAA-846 / DSM 112012 / S4)</name>
    <name type="common">Agrobacterium vitis (strain S4)</name>
    <dbReference type="NCBI Taxonomy" id="311402"/>
    <lineage>
        <taxon>Bacteria</taxon>
        <taxon>Pseudomonadati</taxon>
        <taxon>Pseudomonadota</taxon>
        <taxon>Alphaproteobacteria</taxon>
        <taxon>Hyphomicrobiales</taxon>
        <taxon>Rhizobiaceae</taxon>
        <taxon>Rhizobium/Agrobacterium group</taxon>
        <taxon>Allorhizobium</taxon>
        <taxon>Allorhizobium ampelinum</taxon>
    </lineage>
</organism>
<sequence>MDTPLSGYRGGRACDRTGDAHRERDGKPRPEGRGFALLRLVGVSGLAIELDLIGELDLGEERKHDGDGELKVALMGQLRDLPVDELAKATAGFLAEGYERFHEVILLGGCA</sequence>
<evidence type="ECO:0000313" key="2">
    <source>
        <dbReference type="EMBL" id="ACM40347.1"/>
    </source>
</evidence>
<geneLocation type="plasmid" evidence="2 3">
    <name>pAtS4a</name>
</geneLocation>
<dbReference type="EMBL" id="CP000639">
    <property type="protein sequence ID" value="ACM40347.1"/>
    <property type="molecule type" value="Genomic_DNA"/>
</dbReference>
<protein>
    <submittedName>
        <fullName evidence="2">Uncharacterized protein</fullName>
    </submittedName>
</protein>
<evidence type="ECO:0000256" key="1">
    <source>
        <dbReference type="SAM" id="MobiDB-lite"/>
    </source>
</evidence>
<dbReference type="AlphaFoldDB" id="B9K649"/>
<gene>
    <name evidence="2" type="ordered locus">Avi_9890</name>
</gene>
<proteinExistence type="predicted"/>
<name>B9K649_ALLAM</name>